<dbReference type="InterPro" id="IPR038765">
    <property type="entry name" value="Papain-like_cys_pep_sf"/>
</dbReference>
<dbReference type="PANTHER" id="PTHR10183:SF379">
    <property type="entry name" value="CALPAIN-5"/>
    <property type="match status" value="1"/>
</dbReference>
<dbReference type="GO" id="GO:0005737">
    <property type="term" value="C:cytoplasm"/>
    <property type="evidence" value="ECO:0007669"/>
    <property type="project" value="TreeGrafter"/>
</dbReference>
<dbReference type="InterPro" id="IPR001300">
    <property type="entry name" value="Peptidase_C2_calpain_cat"/>
</dbReference>
<keyword evidence="3" id="KW-0378">Hydrolase</keyword>
<comment type="similarity">
    <text evidence="1">Belongs to the peptidase C2 family.</text>
</comment>
<dbReference type="InParanoid" id="A0A6L2Q9I8"/>
<comment type="caution">
    <text evidence="8">The sequence shown here is derived from an EMBL/GenBank/DDBJ whole genome shotgun (WGS) entry which is preliminary data.</text>
</comment>
<evidence type="ECO:0000256" key="1">
    <source>
        <dbReference type="ARBA" id="ARBA00007623"/>
    </source>
</evidence>
<sequence length="315" mass="36054">FWHKGAHQQTVRLASDVVPTDNEVPIFLRSVDSGEYWGILLEKAYAKWVGSYEGLAKGFWTDAIQSFTGGVVERIKIQDEDGNMDGKLFDIMLTSYTNGSSLCCIKKIEDTSESSNVPNSRKQYHAYCLVQIDEDSTRPIHVLDPFTLQHHDLSYEQFREQYHRLDMCHTNLDNLSALQGRNILQTPWKKEMFQLQLENGCVEFNINLTGTSDEQERCILVIELIQKIKPDEGEKPRHVKPWEGLVCLVLEVNDEVFAIEVPQESHSFFLNPDTCGIKVSTDAEEHGEIYMRVCSKTGFKVEQNERLIKVATDCT</sequence>
<accession>A0A6L2Q9I8</accession>
<keyword evidence="4" id="KW-0788">Thiol protease</keyword>
<evidence type="ECO:0000256" key="4">
    <source>
        <dbReference type="ARBA" id="ARBA00022807"/>
    </source>
</evidence>
<organism evidence="8 9">
    <name type="scientific">Coptotermes formosanus</name>
    <name type="common">Formosan subterranean termite</name>
    <dbReference type="NCBI Taxonomy" id="36987"/>
    <lineage>
        <taxon>Eukaryota</taxon>
        <taxon>Metazoa</taxon>
        <taxon>Ecdysozoa</taxon>
        <taxon>Arthropoda</taxon>
        <taxon>Hexapoda</taxon>
        <taxon>Insecta</taxon>
        <taxon>Pterygota</taxon>
        <taxon>Neoptera</taxon>
        <taxon>Polyneoptera</taxon>
        <taxon>Dictyoptera</taxon>
        <taxon>Blattodea</taxon>
        <taxon>Blattoidea</taxon>
        <taxon>Termitoidae</taxon>
        <taxon>Rhinotermitidae</taxon>
        <taxon>Coptotermes</taxon>
    </lineage>
</organism>
<evidence type="ECO:0000256" key="2">
    <source>
        <dbReference type="ARBA" id="ARBA00022670"/>
    </source>
</evidence>
<feature type="non-terminal residue" evidence="8">
    <location>
        <position position="1"/>
    </location>
</feature>
<reference evidence="9" key="1">
    <citation type="submission" date="2020-01" db="EMBL/GenBank/DDBJ databases">
        <title>Draft genome sequence of the Termite Coptotermes fromosanus.</title>
        <authorList>
            <person name="Itakura S."/>
            <person name="Yosikawa Y."/>
            <person name="Umezawa K."/>
        </authorList>
    </citation>
    <scope>NUCLEOTIDE SEQUENCE [LARGE SCALE GENOMIC DNA]</scope>
</reference>
<dbReference type="PANTHER" id="PTHR10183">
    <property type="entry name" value="CALPAIN"/>
    <property type="match status" value="1"/>
</dbReference>
<dbReference type="InterPro" id="IPR022684">
    <property type="entry name" value="Calpain_cysteine_protease"/>
</dbReference>
<evidence type="ECO:0000256" key="5">
    <source>
        <dbReference type="PIRSR" id="PIRSR622684-1"/>
    </source>
</evidence>
<dbReference type="PRINTS" id="PR00704">
    <property type="entry name" value="CALPAIN"/>
</dbReference>
<proteinExistence type="inferred from homology"/>
<dbReference type="Proteomes" id="UP000502823">
    <property type="component" value="Unassembled WGS sequence"/>
</dbReference>
<dbReference type="GO" id="GO:0004198">
    <property type="term" value="F:calcium-dependent cysteine-type endopeptidase activity"/>
    <property type="evidence" value="ECO:0007669"/>
    <property type="project" value="InterPro"/>
</dbReference>
<dbReference type="OrthoDB" id="424753at2759"/>
<evidence type="ECO:0000256" key="6">
    <source>
        <dbReference type="PROSITE-ProRule" id="PRU00239"/>
    </source>
</evidence>
<evidence type="ECO:0000313" key="9">
    <source>
        <dbReference type="Proteomes" id="UP000502823"/>
    </source>
</evidence>
<evidence type="ECO:0000256" key="3">
    <source>
        <dbReference type="ARBA" id="ARBA00022801"/>
    </source>
</evidence>
<dbReference type="Pfam" id="PF00648">
    <property type="entry name" value="Peptidase_C2"/>
    <property type="match status" value="1"/>
</dbReference>
<evidence type="ECO:0000313" key="8">
    <source>
        <dbReference type="EMBL" id="GFG39578.1"/>
    </source>
</evidence>
<keyword evidence="9" id="KW-1185">Reference proteome</keyword>
<feature type="domain" description="Calpain catalytic" evidence="7">
    <location>
        <begin position="13"/>
        <end position="146"/>
    </location>
</feature>
<dbReference type="PROSITE" id="PS50203">
    <property type="entry name" value="CALPAIN_CAT"/>
    <property type="match status" value="1"/>
</dbReference>
<feature type="active site" evidence="5">
    <location>
        <position position="125"/>
    </location>
</feature>
<dbReference type="AlphaFoldDB" id="A0A6L2Q9I8"/>
<dbReference type="GO" id="GO:0006508">
    <property type="term" value="P:proteolysis"/>
    <property type="evidence" value="ECO:0007669"/>
    <property type="project" value="UniProtKB-KW"/>
</dbReference>
<dbReference type="EMBL" id="BLKM01000907">
    <property type="protein sequence ID" value="GFG39578.1"/>
    <property type="molecule type" value="Genomic_DNA"/>
</dbReference>
<keyword evidence="2" id="KW-0645">Protease</keyword>
<name>A0A6L2Q9I8_COPFO</name>
<evidence type="ECO:0000259" key="7">
    <source>
        <dbReference type="PROSITE" id="PS50203"/>
    </source>
</evidence>
<gene>
    <name evidence="8" type="ORF">Cfor_01008</name>
</gene>
<protein>
    <recommendedName>
        <fullName evidence="7">Calpain catalytic domain-containing protein</fullName>
    </recommendedName>
</protein>
<comment type="caution">
    <text evidence="6">Lacks conserved residue(s) required for the propagation of feature annotation.</text>
</comment>
<dbReference type="SUPFAM" id="SSF54001">
    <property type="entry name" value="Cysteine proteinases"/>
    <property type="match status" value="1"/>
</dbReference>